<proteinExistence type="predicted"/>
<reference evidence="2 3" key="1">
    <citation type="submission" date="2024-10" db="EMBL/GenBank/DDBJ databases">
        <title>Paracoccus drimophilus sp. nov., a novel bacterium from corn roots in Hunan.</title>
        <authorList>
            <person name="Li X."/>
        </authorList>
    </citation>
    <scope>NUCLEOTIDE SEQUENCE [LARGE SCALE GENOMIC DNA]</scope>
    <source>
        <strain evidence="2 3">NGMCC 1.201697</strain>
    </source>
</reference>
<evidence type="ECO:0000256" key="1">
    <source>
        <dbReference type="SAM" id="MobiDB-lite"/>
    </source>
</evidence>
<dbReference type="EMBL" id="JBIMPR010000006">
    <property type="protein sequence ID" value="MFH5774438.1"/>
    <property type="molecule type" value="Genomic_DNA"/>
</dbReference>
<protein>
    <submittedName>
        <fullName evidence="2">DUF1127 domain-containing protein</fullName>
    </submittedName>
</protein>
<feature type="region of interest" description="Disordered" evidence="1">
    <location>
        <begin position="1"/>
        <end position="21"/>
    </location>
</feature>
<sequence length="79" mass="8814">MHSAALSGLGRNHVSSKSGHSFTRRVKAFFVARREQRQVFDQLNMSTDRELADMGLSRFDISQIATVSGRQAAEKYLVG</sequence>
<evidence type="ECO:0000313" key="3">
    <source>
        <dbReference type="Proteomes" id="UP001609376"/>
    </source>
</evidence>
<comment type="caution">
    <text evidence="2">The sequence shown here is derived from an EMBL/GenBank/DDBJ whole genome shotgun (WGS) entry which is preliminary data.</text>
</comment>
<dbReference type="Proteomes" id="UP001609376">
    <property type="component" value="Unassembled WGS sequence"/>
</dbReference>
<gene>
    <name evidence="2" type="ORF">ACHFJ0_09300</name>
</gene>
<organism evidence="2 3">
    <name type="scientific">Paracoccus broussonetiae subsp. drimophilus</name>
    <dbReference type="NCBI Taxonomy" id="3373869"/>
    <lineage>
        <taxon>Bacteria</taxon>
        <taxon>Pseudomonadati</taxon>
        <taxon>Pseudomonadota</taxon>
        <taxon>Alphaproteobacteria</taxon>
        <taxon>Rhodobacterales</taxon>
        <taxon>Paracoccaceae</taxon>
        <taxon>Paracoccus</taxon>
        <taxon>Paracoccus broussonetiae</taxon>
    </lineage>
</organism>
<evidence type="ECO:0000313" key="2">
    <source>
        <dbReference type="EMBL" id="MFH5774438.1"/>
    </source>
</evidence>
<keyword evidence="3" id="KW-1185">Reference proteome</keyword>
<name>A0ABW7LJD5_9RHOB</name>
<accession>A0ABW7LJD5</accession>
<dbReference type="RefSeq" id="WP_395133466.1">
    <property type="nucleotide sequence ID" value="NZ_JBIMPR010000006.1"/>
</dbReference>